<evidence type="ECO:0000256" key="1">
    <source>
        <dbReference type="SAM" id="Phobius"/>
    </source>
</evidence>
<feature type="transmembrane region" description="Helical" evidence="1">
    <location>
        <begin position="20"/>
        <end position="43"/>
    </location>
</feature>
<evidence type="ECO:0000313" key="3">
    <source>
        <dbReference type="Proteomes" id="UP000226257"/>
    </source>
</evidence>
<proteinExistence type="predicted"/>
<evidence type="ECO:0000313" key="2">
    <source>
        <dbReference type="EMBL" id="PFV08830.1"/>
    </source>
</evidence>
<gene>
    <name evidence="2" type="ORF">COK98_08760</name>
</gene>
<protein>
    <submittedName>
        <fullName evidence="2">Uncharacterized protein</fullName>
    </submittedName>
</protein>
<keyword evidence="1" id="KW-0812">Transmembrane</keyword>
<name>A0A9X7G8F6_BACCE</name>
<sequence length="70" mass="8410">MYVTVLFSAFIDSASLSKEMWGFVLLIILISTSILFPYIFNILTFARNRWTKLVYFKFRFEQILDERESE</sequence>
<dbReference type="Proteomes" id="UP000226257">
    <property type="component" value="Unassembled WGS sequence"/>
</dbReference>
<keyword evidence="1" id="KW-0472">Membrane</keyword>
<dbReference type="EMBL" id="NVDQ01000015">
    <property type="protein sequence ID" value="PFV08830.1"/>
    <property type="molecule type" value="Genomic_DNA"/>
</dbReference>
<keyword evidence="1" id="KW-1133">Transmembrane helix</keyword>
<organism evidence="2 3">
    <name type="scientific">Bacillus cereus</name>
    <dbReference type="NCBI Taxonomy" id="1396"/>
    <lineage>
        <taxon>Bacteria</taxon>
        <taxon>Bacillati</taxon>
        <taxon>Bacillota</taxon>
        <taxon>Bacilli</taxon>
        <taxon>Bacillales</taxon>
        <taxon>Bacillaceae</taxon>
        <taxon>Bacillus</taxon>
        <taxon>Bacillus cereus group</taxon>
    </lineage>
</organism>
<accession>A0A9X7G8F6</accession>
<reference evidence="2 3" key="1">
    <citation type="submission" date="2017-09" db="EMBL/GenBank/DDBJ databases">
        <title>Large-scale bioinformatics analysis of Bacillus genomes uncovers conserved roles of natural products in bacterial physiology.</title>
        <authorList>
            <consortium name="Agbiome Team Llc"/>
            <person name="Bleich R.M."/>
            <person name="Grubbs K.J."/>
            <person name="Santa Maria K.C."/>
            <person name="Allen S.E."/>
            <person name="Farag S."/>
            <person name="Shank E.A."/>
            <person name="Bowers A."/>
        </authorList>
    </citation>
    <scope>NUCLEOTIDE SEQUENCE [LARGE SCALE GENOMIC DNA]</scope>
    <source>
        <strain evidence="2 3">AFS060282</strain>
    </source>
</reference>
<comment type="caution">
    <text evidence="2">The sequence shown here is derived from an EMBL/GenBank/DDBJ whole genome shotgun (WGS) entry which is preliminary data.</text>
</comment>
<dbReference type="AlphaFoldDB" id="A0A9X7G8F6"/>